<dbReference type="InterPro" id="IPR047744">
    <property type="entry name" value="YmiA_put-like"/>
</dbReference>
<dbReference type="NCBIfam" id="NF000536">
    <property type="entry name" value="YmiA"/>
    <property type="match status" value="1"/>
</dbReference>
<keyword evidence="3" id="KW-1185">Reference proteome</keyword>
<keyword evidence="1" id="KW-1133">Transmembrane helix</keyword>
<evidence type="ECO:0000313" key="3">
    <source>
        <dbReference type="Proteomes" id="UP001554567"/>
    </source>
</evidence>
<accession>A0ABV3N087</accession>
<feature type="transmembrane region" description="Helical" evidence="1">
    <location>
        <begin position="28"/>
        <end position="51"/>
    </location>
</feature>
<keyword evidence="1" id="KW-0472">Membrane</keyword>
<name>A0ABV3N087_9GAMM</name>
<dbReference type="Pfam" id="PF22868">
    <property type="entry name" value="YmiA-like"/>
    <property type="match status" value="1"/>
</dbReference>
<evidence type="ECO:0000256" key="1">
    <source>
        <dbReference type="SAM" id="Phobius"/>
    </source>
</evidence>
<proteinExistence type="predicted"/>
<sequence length="52" mass="5995">MTTRLSVEPSFGHETVPVQRNTNLKRKAWMAVFAGSALFWLAVAMMVWHFWG</sequence>
<dbReference type="EMBL" id="JBFKZN010000004">
    <property type="protein sequence ID" value="MEW5289229.1"/>
    <property type="molecule type" value="Genomic_DNA"/>
</dbReference>
<evidence type="ECO:0000313" key="2">
    <source>
        <dbReference type="EMBL" id="MEW5289229.1"/>
    </source>
</evidence>
<dbReference type="RefSeq" id="WP_071994952.1">
    <property type="nucleotide sequence ID" value="NZ_JBFKZN010000004.1"/>
</dbReference>
<keyword evidence="1" id="KW-0812">Transmembrane</keyword>
<dbReference type="Proteomes" id="UP001554567">
    <property type="component" value="Unassembled WGS sequence"/>
</dbReference>
<gene>
    <name evidence="2" type="ORF">ABW286_08545</name>
</gene>
<comment type="caution">
    <text evidence="2">The sequence shown here is derived from an EMBL/GenBank/DDBJ whole genome shotgun (WGS) entry which is preliminary data.</text>
</comment>
<organism evidence="2 3">
    <name type="scientific">Erwinia papayae</name>
    <dbReference type="NCBI Taxonomy" id="206499"/>
    <lineage>
        <taxon>Bacteria</taxon>
        <taxon>Pseudomonadati</taxon>
        <taxon>Pseudomonadota</taxon>
        <taxon>Gammaproteobacteria</taxon>
        <taxon>Enterobacterales</taxon>
        <taxon>Erwiniaceae</taxon>
        <taxon>Erwinia</taxon>
    </lineage>
</organism>
<reference evidence="2 3" key="1">
    <citation type="submission" date="2024-07" db="EMBL/GenBank/DDBJ databases">
        <authorList>
            <person name="Dulla G.F.J."/>
            <person name="Delorm J.G."/>
        </authorList>
    </citation>
    <scope>NUCLEOTIDE SEQUENCE [LARGE SCALE GENOMIC DNA]</scope>
    <source>
        <strain evidence="2 3">JGD 233</strain>
    </source>
</reference>
<protein>
    <submittedName>
        <fullName evidence="2">YmiA family putative membrane protein</fullName>
    </submittedName>
</protein>